<accession>A0A3A5HCZ9</accession>
<dbReference type="AlphaFoldDB" id="A0A3A5HCZ9"/>
<keyword evidence="4" id="KW-1185">Reference proteome</keyword>
<evidence type="ECO:0000259" key="2">
    <source>
        <dbReference type="Pfam" id="PF09995"/>
    </source>
</evidence>
<gene>
    <name evidence="3" type="ORF">D4739_06455</name>
</gene>
<evidence type="ECO:0000256" key="1">
    <source>
        <dbReference type="SAM" id="MobiDB-lite"/>
    </source>
</evidence>
<sequence length="303" mass="34387">MGKQSRNTGLDPEKDYAQIVRNLATYDFPWDLTQALSFALFRTFAVPSIGGLLDRTSAFGGTTQKRYDDTALLLEVPLLDGFDSLSGRAAIRRINQMHHMHDISNDDMVYVLATFVVVPKRWIDRFGWRALTEPEVLAAVRYYQELGRHLGIKQIPATYAAFERLMDDYEAAHFAFDPGARRVAVATLDLMASFYPRPLRRAVLLFSRALMDEPLISAFRLREPGRLARRIAVLGLRLRARFVALMPRRRKPFLVRDMPRIKTYPDGFVVEQMGTFAPGCPVHQRAAEPQTPMTDHDETGASA</sequence>
<dbReference type="PANTHER" id="PTHR36124:SF1">
    <property type="entry name" value="ER-BOUND OXYGENASE MPAB_MPAB'_RUBBER OXYGENASE CATALYTIC DOMAIN-CONTAINING PROTEIN"/>
    <property type="match status" value="1"/>
</dbReference>
<name>A0A3A5HCZ9_9ACTN</name>
<feature type="region of interest" description="Disordered" evidence="1">
    <location>
        <begin position="283"/>
        <end position="303"/>
    </location>
</feature>
<organism evidence="3 4">
    <name type="scientific">Nocardioides cavernaquae</name>
    <dbReference type="NCBI Taxonomy" id="2321396"/>
    <lineage>
        <taxon>Bacteria</taxon>
        <taxon>Bacillati</taxon>
        <taxon>Actinomycetota</taxon>
        <taxon>Actinomycetes</taxon>
        <taxon>Propionibacteriales</taxon>
        <taxon>Nocardioidaceae</taxon>
        <taxon>Nocardioides</taxon>
    </lineage>
</organism>
<dbReference type="GO" id="GO:0016491">
    <property type="term" value="F:oxidoreductase activity"/>
    <property type="evidence" value="ECO:0007669"/>
    <property type="project" value="InterPro"/>
</dbReference>
<dbReference type="Pfam" id="PF09995">
    <property type="entry name" value="MPAB_Lcp_cat"/>
    <property type="match status" value="1"/>
</dbReference>
<dbReference type="RefSeq" id="WP_120059799.1">
    <property type="nucleotide sequence ID" value="NZ_QYRP01000002.1"/>
</dbReference>
<reference evidence="4" key="1">
    <citation type="submission" date="2018-09" db="EMBL/GenBank/DDBJ databases">
        <authorList>
            <person name="Zhu H."/>
        </authorList>
    </citation>
    <scope>NUCLEOTIDE SEQUENCE [LARGE SCALE GENOMIC DNA]</scope>
    <source>
        <strain evidence="4">K1W22B-1</strain>
    </source>
</reference>
<dbReference type="PANTHER" id="PTHR36124">
    <property type="match status" value="1"/>
</dbReference>
<dbReference type="Proteomes" id="UP000276542">
    <property type="component" value="Unassembled WGS sequence"/>
</dbReference>
<proteinExistence type="predicted"/>
<protein>
    <submittedName>
        <fullName evidence="3">DUF2236 domain-containing protein</fullName>
    </submittedName>
</protein>
<comment type="caution">
    <text evidence="3">The sequence shown here is derived from an EMBL/GenBank/DDBJ whole genome shotgun (WGS) entry which is preliminary data.</text>
</comment>
<evidence type="ECO:0000313" key="4">
    <source>
        <dbReference type="Proteomes" id="UP000276542"/>
    </source>
</evidence>
<dbReference type="InterPro" id="IPR018713">
    <property type="entry name" value="MPAB/Lcp_cat_dom"/>
</dbReference>
<dbReference type="OrthoDB" id="836517at2"/>
<evidence type="ECO:0000313" key="3">
    <source>
        <dbReference type="EMBL" id="RJS45900.1"/>
    </source>
</evidence>
<dbReference type="EMBL" id="QYRP01000002">
    <property type="protein sequence ID" value="RJS45900.1"/>
    <property type="molecule type" value="Genomic_DNA"/>
</dbReference>
<feature type="compositionally biased region" description="Basic and acidic residues" evidence="1">
    <location>
        <begin position="294"/>
        <end position="303"/>
    </location>
</feature>
<feature type="domain" description="ER-bound oxygenase mpaB/mpaB'/Rubber oxygenase catalytic" evidence="2">
    <location>
        <begin position="49"/>
        <end position="238"/>
    </location>
</feature>
<dbReference type="InterPro" id="IPR046366">
    <property type="entry name" value="MPAB"/>
</dbReference>